<dbReference type="AlphaFoldDB" id="A0A0C9R782"/>
<dbReference type="EMBL" id="GCJM01000018">
    <property type="protein sequence ID" value="JAG92860.1"/>
    <property type="molecule type" value="Transcribed_RNA"/>
</dbReference>
<keyword evidence="1" id="KW-0732">Signal</keyword>
<organism evidence="2">
    <name type="scientific">Conus tribblei</name>
    <name type="common">Tribble's cone</name>
    <name type="synonym">Splinoconus tribblei</name>
    <dbReference type="NCBI Taxonomy" id="101761"/>
    <lineage>
        <taxon>Eukaryota</taxon>
        <taxon>Metazoa</taxon>
        <taxon>Spiralia</taxon>
        <taxon>Lophotrochozoa</taxon>
        <taxon>Mollusca</taxon>
        <taxon>Gastropoda</taxon>
        <taxon>Caenogastropoda</taxon>
        <taxon>Neogastropoda</taxon>
        <taxon>Conoidea</taxon>
        <taxon>Conidae</taxon>
        <taxon>Conus</taxon>
        <taxon>Splinoconus</taxon>
    </lineage>
</organism>
<proteinExistence type="predicted"/>
<sequence>MAMNTSMTITVFVVVVMATTVIGSTPLQEQELNRNDRDIQKCCAEIADACIRNHGCYNSNDELCPEPCYYTDTSSCGSDADDNCCFGYKYCMAECLFQLQDETTDLFDVCYEGCKEGEQC</sequence>
<evidence type="ECO:0000313" key="2">
    <source>
        <dbReference type="EMBL" id="JAG92860.1"/>
    </source>
</evidence>
<evidence type="ECO:0000256" key="1">
    <source>
        <dbReference type="SAM" id="SignalP"/>
    </source>
</evidence>
<name>A0A0C9R782_CONTD</name>
<protein>
    <submittedName>
        <fullName evidence="2">Ctr_65_TN conopeptide</fullName>
    </submittedName>
</protein>
<feature type="signal peptide" evidence="1">
    <location>
        <begin position="1"/>
        <end position="23"/>
    </location>
</feature>
<accession>A0A0C9R782</accession>
<feature type="chain" id="PRO_5002218739" evidence="1">
    <location>
        <begin position="24"/>
        <end position="120"/>
    </location>
</feature>
<reference evidence="2" key="1">
    <citation type="journal article" date="2015" name="Mar. Biotechnol.">
        <title>High conopeptide diversity in Conus tribblei revealed through analysis of venom duct transcriptome using two high-throughput sequencing platforms.</title>
        <authorList>
            <person name="Barghi N."/>
            <person name="Concepcion G.P."/>
            <person name="Olivera B.M."/>
            <person name="Lluisma A.O."/>
        </authorList>
    </citation>
    <scope>NUCLEOTIDE SEQUENCE</scope>
    <source>
        <tissue evidence="2">Venom duct</tissue>
    </source>
</reference>